<keyword evidence="8 9" id="KW-0472">Membrane</keyword>
<sequence length="345" mass="37318">MSSPALAETSKPASGWLPAKSWQHFVAGGLGGMCGAIVTSPFDVVKTRLQSSLFQEKHVPLGVVGSNGVATLQHRSGGLLWNFVETWYIIRDISRYESYRALFKGLVPTLVGVVPARSINFFTYGNGKQIIANHFNHGVENSYVHLTAAALAGIVTGTVTNPIWVVKTRMQLTAERHNTGASASTTRSAKTSSGSRRVIGGTTAMIRQIVRDEGIKGFYKGLSASYLGVTEGTIQWVLYERLKRISASAEGRGGIAEWSGMLGSAGMAKCVASLITYPHEVLRTRLRQPLVNGVVKYTGLWQTLRTVIAEEGARSLYGGLSAHLMRVVPNAAVMYSIYEGVLRWG</sequence>
<evidence type="ECO:0000256" key="11">
    <source>
        <dbReference type="SAM" id="MobiDB-lite"/>
    </source>
</evidence>
<dbReference type="GO" id="GO:1990519">
    <property type="term" value="P:pyrimidine nucleotide import into mitochondrion"/>
    <property type="evidence" value="ECO:0007669"/>
    <property type="project" value="TreeGrafter"/>
</dbReference>
<dbReference type="InterPro" id="IPR018108">
    <property type="entry name" value="MCP_transmembrane"/>
</dbReference>
<comment type="similarity">
    <text evidence="10">Belongs to the mitochondrial carrier (TC 2.A.29) family.</text>
</comment>
<dbReference type="Pfam" id="PF00153">
    <property type="entry name" value="Mito_carr"/>
    <property type="match status" value="3"/>
</dbReference>
<dbReference type="PROSITE" id="PS50920">
    <property type="entry name" value="SOLCAR"/>
    <property type="match status" value="3"/>
</dbReference>
<keyword evidence="7" id="KW-0496">Mitochondrion</keyword>
<organism evidence="12 13">
    <name type="scientific">Scleroderma citrinum Foug A</name>
    <dbReference type="NCBI Taxonomy" id="1036808"/>
    <lineage>
        <taxon>Eukaryota</taxon>
        <taxon>Fungi</taxon>
        <taxon>Dikarya</taxon>
        <taxon>Basidiomycota</taxon>
        <taxon>Agaricomycotina</taxon>
        <taxon>Agaricomycetes</taxon>
        <taxon>Agaricomycetidae</taxon>
        <taxon>Boletales</taxon>
        <taxon>Sclerodermatineae</taxon>
        <taxon>Sclerodermataceae</taxon>
        <taxon>Scleroderma</taxon>
    </lineage>
</organism>
<proteinExistence type="inferred from homology"/>
<evidence type="ECO:0008006" key="14">
    <source>
        <dbReference type="Google" id="ProtNLM"/>
    </source>
</evidence>
<dbReference type="STRING" id="1036808.A0A0C3E649"/>
<dbReference type="InterPro" id="IPR023395">
    <property type="entry name" value="MCP_dom_sf"/>
</dbReference>
<feature type="compositionally biased region" description="Low complexity" evidence="11">
    <location>
        <begin position="179"/>
        <end position="195"/>
    </location>
</feature>
<keyword evidence="2 10" id="KW-0813">Transport</keyword>
<protein>
    <recommendedName>
        <fullName evidence="14">Mitochondrial carrier protein RIM2</fullName>
    </recommendedName>
</protein>
<reference evidence="12 13" key="1">
    <citation type="submission" date="2014-04" db="EMBL/GenBank/DDBJ databases">
        <authorList>
            <consortium name="DOE Joint Genome Institute"/>
            <person name="Kuo A."/>
            <person name="Kohler A."/>
            <person name="Nagy L.G."/>
            <person name="Floudas D."/>
            <person name="Copeland A."/>
            <person name="Barry K.W."/>
            <person name="Cichocki N."/>
            <person name="Veneault-Fourrey C."/>
            <person name="LaButti K."/>
            <person name="Lindquist E.A."/>
            <person name="Lipzen A."/>
            <person name="Lundell T."/>
            <person name="Morin E."/>
            <person name="Murat C."/>
            <person name="Sun H."/>
            <person name="Tunlid A."/>
            <person name="Henrissat B."/>
            <person name="Grigoriev I.V."/>
            <person name="Hibbett D.S."/>
            <person name="Martin F."/>
            <person name="Nordberg H.P."/>
            <person name="Cantor M.N."/>
            <person name="Hua S.X."/>
        </authorList>
    </citation>
    <scope>NUCLEOTIDE SEQUENCE [LARGE SCALE GENOMIC DNA]</scope>
    <source>
        <strain evidence="12 13">Foug A</strain>
    </source>
</reference>
<dbReference type="Proteomes" id="UP000053989">
    <property type="component" value="Unassembled WGS sequence"/>
</dbReference>
<dbReference type="GO" id="GO:0005743">
    <property type="term" value="C:mitochondrial inner membrane"/>
    <property type="evidence" value="ECO:0007669"/>
    <property type="project" value="UniProtKB-SubCell"/>
</dbReference>
<reference evidence="13" key="2">
    <citation type="submission" date="2015-01" db="EMBL/GenBank/DDBJ databases">
        <title>Evolutionary Origins and Diversification of the Mycorrhizal Mutualists.</title>
        <authorList>
            <consortium name="DOE Joint Genome Institute"/>
            <consortium name="Mycorrhizal Genomics Consortium"/>
            <person name="Kohler A."/>
            <person name="Kuo A."/>
            <person name="Nagy L.G."/>
            <person name="Floudas D."/>
            <person name="Copeland A."/>
            <person name="Barry K.W."/>
            <person name="Cichocki N."/>
            <person name="Veneault-Fourrey C."/>
            <person name="LaButti K."/>
            <person name="Lindquist E.A."/>
            <person name="Lipzen A."/>
            <person name="Lundell T."/>
            <person name="Morin E."/>
            <person name="Murat C."/>
            <person name="Riley R."/>
            <person name="Ohm R."/>
            <person name="Sun H."/>
            <person name="Tunlid A."/>
            <person name="Henrissat B."/>
            <person name="Grigoriev I.V."/>
            <person name="Hibbett D.S."/>
            <person name="Martin F."/>
        </authorList>
    </citation>
    <scope>NUCLEOTIDE SEQUENCE [LARGE SCALE GENOMIC DNA]</scope>
    <source>
        <strain evidence="13">Foug A</strain>
    </source>
</reference>
<dbReference type="InterPro" id="IPR049562">
    <property type="entry name" value="SLC25A33/36-like"/>
</dbReference>
<dbReference type="InterPro" id="IPR002067">
    <property type="entry name" value="MCP"/>
</dbReference>
<evidence type="ECO:0000256" key="5">
    <source>
        <dbReference type="ARBA" id="ARBA00022792"/>
    </source>
</evidence>
<dbReference type="SUPFAM" id="SSF103506">
    <property type="entry name" value="Mitochondrial carrier"/>
    <property type="match status" value="1"/>
</dbReference>
<dbReference type="GO" id="GO:0015218">
    <property type="term" value="F:pyrimidine nucleotide transmembrane transporter activity"/>
    <property type="evidence" value="ECO:0007669"/>
    <property type="project" value="InterPro"/>
</dbReference>
<evidence type="ECO:0000256" key="1">
    <source>
        <dbReference type="ARBA" id="ARBA00004448"/>
    </source>
</evidence>
<dbReference type="InParanoid" id="A0A0C3E649"/>
<dbReference type="OrthoDB" id="269120at2759"/>
<dbReference type="Gene3D" id="1.50.40.10">
    <property type="entry name" value="Mitochondrial carrier domain"/>
    <property type="match status" value="2"/>
</dbReference>
<dbReference type="HOGENOM" id="CLU_015166_6_0_1"/>
<evidence type="ECO:0000256" key="9">
    <source>
        <dbReference type="PROSITE-ProRule" id="PRU00282"/>
    </source>
</evidence>
<feature type="repeat" description="Solcar" evidence="9">
    <location>
        <begin position="256"/>
        <end position="344"/>
    </location>
</feature>
<evidence type="ECO:0000256" key="2">
    <source>
        <dbReference type="ARBA" id="ARBA00022448"/>
    </source>
</evidence>
<dbReference type="EMBL" id="KN822010">
    <property type="protein sequence ID" value="KIM68255.1"/>
    <property type="molecule type" value="Genomic_DNA"/>
</dbReference>
<keyword evidence="3 9" id="KW-0812">Transmembrane</keyword>
<dbReference type="AlphaFoldDB" id="A0A0C3E649"/>
<evidence type="ECO:0000313" key="13">
    <source>
        <dbReference type="Proteomes" id="UP000053989"/>
    </source>
</evidence>
<comment type="subcellular location">
    <subcellularLocation>
        <location evidence="1">Mitochondrion inner membrane</location>
        <topology evidence="1">Multi-pass membrane protein</topology>
    </subcellularLocation>
</comment>
<keyword evidence="5" id="KW-0999">Mitochondrion inner membrane</keyword>
<keyword evidence="4" id="KW-0677">Repeat</keyword>
<gene>
    <name evidence="12" type="ORF">SCLCIDRAFT_1209672</name>
</gene>
<dbReference type="PANTHER" id="PTHR45829:SF4">
    <property type="entry name" value="MITOCHONDRIAL CARRIER PROTEIN RIM2"/>
    <property type="match status" value="1"/>
</dbReference>
<dbReference type="PANTHER" id="PTHR45829">
    <property type="entry name" value="MITOCHONDRIAL CARRIER PROTEIN RIM2"/>
    <property type="match status" value="1"/>
</dbReference>
<feature type="repeat" description="Solcar" evidence="9">
    <location>
        <begin position="140"/>
        <end position="245"/>
    </location>
</feature>
<dbReference type="FunCoup" id="A0A0C3E649">
    <property type="interactions" value="469"/>
</dbReference>
<evidence type="ECO:0000256" key="4">
    <source>
        <dbReference type="ARBA" id="ARBA00022737"/>
    </source>
</evidence>
<keyword evidence="13" id="KW-1185">Reference proteome</keyword>
<evidence type="ECO:0000313" key="12">
    <source>
        <dbReference type="EMBL" id="KIM68255.1"/>
    </source>
</evidence>
<keyword evidence="6" id="KW-1133">Transmembrane helix</keyword>
<name>A0A0C3E649_9AGAM</name>
<evidence type="ECO:0000256" key="7">
    <source>
        <dbReference type="ARBA" id="ARBA00023128"/>
    </source>
</evidence>
<evidence type="ECO:0000256" key="8">
    <source>
        <dbReference type="ARBA" id="ARBA00023136"/>
    </source>
</evidence>
<evidence type="ECO:0000256" key="6">
    <source>
        <dbReference type="ARBA" id="ARBA00022989"/>
    </source>
</evidence>
<feature type="repeat" description="Solcar" evidence="9">
    <location>
        <begin position="19"/>
        <end position="130"/>
    </location>
</feature>
<accession>A0A0C3E649</accession>
<evidence type="ECO:0000256" key="3">
    <source>
        <dbReference type="ARBA" id="ARBA00022692"/>
    </source>
</evidence>
<evidence type="ECO:0000256" key="10">
    <source>
        <dbReference type="RuleBase" id="RU000488"/>
    </source>
</evidence>
<dbReference type="PRINTS" id="PR00926">
    <property type="entry name" value="MITOCARRIER"/>
</dbReference>
<feature type="region of interest" description="Disordered" evidence="11">
    <location>
        <begin position="176"/>
        <end position="195"/>
    </location>
</feature>